<sequence>MADLLGNSVFFAVLLSNAIRHFLIRSARPRAQSLLDGLVYGFRGFLLDAFMVTSLQQLLLQTRIAYQDWGNIWATIVFCVWLLKLPLGPFLGALNFAASCGEGLAHILLHEEAQFAPFEPQRTVESEAWSPFWDIQDAFRDDAFADRSSVVLPSLGRDSTEPAPEPEVPKKWWLFQMRRVARIMADDEEVMDRVRRTIQPALQT</sequence>
<reference evidence="2" key="1">
    <citation type="submission" date="2021-01" db="EMBL/GenBank/DDBJ databases">
        <authorList>
            <person name="Corre E."/>
            <person name="Pelletier E."/>
            <person name="Niang G."/>
            <person name="Scheremetjew M."/>
            <person name="Finn R."/>
            <person name="Kale V."/>
            <person name="Holt S."/>
            <person name="Cochrane G."/>
            <person name="Meng A."/>
            <person name="Brown T."/>
            <person name="Cohen L."/>
        </authorList>
    </citation>
    <scope>NUCLEOTIDE SEQUENCE</scope>
    <source>
        <strain evidence="2">RCC3387</strain>
    </source>
</reference>
<keyword evidence="1" id="KW-0812">Transmembrane</keyword>
<keyword evidence="1" id="KW-0472">Membrane</keyword>
<dbReference type="EMBL" id="HBGW01053754">
    <property type="protein sequence ID" value="CAD9589612.1"/>
    <property type="molecule type" value="Transcribed_RNA"/>
</dbReference>
<gene>
    <name evidence="2" type="ORF">BRAN1462_LOCUS34095</name>
</gene>
<evidence type="ECO:0000256" key="1">
    <source>
        <dbReference type="SAM" id="Phobius"/>
    </source>
</evidence>
<keyword evidence="1" id="KW-1133">Transmembrane helix</keyword>
<name>A0A7S2KXE0_9DINO</name>
<feature type="transmembrane region" description="Helical" evidence="1">
    <location>
        <begin position="72"/>
        <end position="94"/>
    </location>
</feature>
<protein>
    <submittedName>
        <fullName evidence="2">Uncharacterized protein</fullName>
    </submittedName>
</protein>
<evidence type="ECO:0000313" key="2">
    <source>
        <dbReference type="EMBL" id="CAD9589612.1"/>
    </source>
</evidence>
<proteinExistence type="predicted"/>
<feature type="transmembrane region" description="Helical" evidence="1">
    <location>
        <begin position="42"/>
        <end position="60"/>
    </location>
</feature>
<accession>A0A7S2KXE0</accession>
<dbReference type="AlphaFoldDB" id="A0A7S2KXE0"/>
<organism evidence="2">
    <name type="scientific">Zooxanthella nutricula</name>
    <dbReference type="NCBI Taxonomy" id="1333877"/>
    <lineage>
        <taxon>Eukaryota</taxon>
        <taxon>Sar</taxon>
        <taxon>Alveolata</taxon>
        <taxon>Dinophyceae</taxon>
        <taxon>Peridiniales</taxon>
        <taxon>Peridiniales incertae sedis</taxon>
        <taxon>Zooxanthella</taxon>
    </lineage>
</organism>